<gene>
    <name evidence="2" type="ORF">NBO_27g0037</name>
</gene>
<keyword evidence="3" id="KW-1185">Reference proteome</keyword>
<dbReference type="OrthoDB" id="300780at2759"/>
<reference evidence="2 3" key="1">
    <citation type="journal article" date="2013" name="BMC Genomics">
        <title>Comparative genomics of parasitic silkworm microsporidia reveal an association between genome expansion and host adaptation.</title>
        <authorList>
            <person name="Pan G."/>
            <person name="Xu J."/>
            <person name="Li T."/>
            <person name="Xia Q."/>
            <person name="Liu S.L."/>
            <person name="Zhang G."/>
            <person name="Li S."/>
            <person name="Li C."/>
            <person name="Liu H."/>
            <person name="Yang L."/>
            <person name="Liu T."/>
            <person name="Zhang X."/>
            <person name="Wu Z."/>
            <person name="Fan W."/>
            <person name="Dang X."/>
            <person name="Xiang H."/>
            <person name="Tao M."/>
            <person name="Li Y."/>
            <person name="Hu J."/>
            <person name="Li Z."/>
            <person name="Lin L."/>
            <person name="Luo J."/>
            <person name="Geng L."/>
            <person name="Wang L."/>
            <person name="Long M."/>
            <person name="Wan Y."/>
            <person name="He N."/>
            <person name="Zhang Z."/>
            <person name="Lu C."/>
            <person name="Keeling P.J."/>
            <person name="Wang J."/>
            <person name="Xiang Z."/>
            <person name="Zhou Z."/>
        </authorList>
    </citation>
    <scope>NUCLEOTIDE SEQUENCE [LARGE SCALE GENOMIC DNA]</scope>
    <source>
        <strain evidence="3">CQ1 / CVCC 102059</strain>
    </source>
</reference>
<dbReference type="Pfam" id="PF10405">
    <property type="entry name" value="BHD_3"/>
    <property type="match status" value="1"/>
</dbReference>
<dbReference type="Gene3D" id="3.30.70.2460">
    <property type="entry name" value="Rad4, beta-hairpin domain BHD3"/>
    <property type="match status" value="1"/>
</dbReference>
<sequence length="116" mass="13860">MGDKRTADYFHENHIPKKCVFIENEYAEIVCRKLNIEYRTCFRGFNRGCPIYSGVFIYKTDLLIFSNFLREYSENINTVLKNEIGIKSADTWRKIFKTVTKYLEIRQMLGLEDVQR</sequence>
<protein>
    <recommendedName>
        <fullName evidence="1">Rad4 beta-hairpin domain-containing protein</fullName>
    </recommendedName>
</protein>
<dbReference type="GO" id="GO:0003677">
    <property type="term" value="F:DNA binding"/>
    <property type="evidence" value="ECO:0007669"/>
    <property type="project" value="InterPro"/>
</dbReference>
<evidence type="ECO:0000313" key="3">
    <source>
        <dbReference type="Proteomes" id="UP000016927"/>
    </source>
</evidence>
<dbReference type="InterPro" id="IPR042488">
    <property type="entry name" value="Rad4_BHD3_sf"/>
</dbReference>
<dbReference type="AlphaFoldDB" id="R0MJT1"/>
<evidence type="ECO:0000259" key="1">
    <source>
        <dbReference type="Pfam" id="PF10405"/>
    </source>
</evidence>
<feature type="domain" description="Rad4 beta-hairpin" evidence="1">
    <location>
        <begin position="8"/>
        <end position="60"/>
    </location>
</feature>
<dbReference type="VEuPathDB" id="MicrosporidiaDB:NBO_27g0037"/>
<dbReference type="STRING" id="578461.R0MJT1"/>
<dbReference type="HOGENOM" id="CLU_2097513_0_0_1"/>
<proteinExistence type="predicted"/>
<dbReference type="EMBL" id="KB908935">
    <property type="protein sequence ID" value="EOB14480.1"/>
    <property type="molecule type" value="Genomic_DNA"/>
</dbReference>
<name>R0MJT1_NOSB1</name>
<dbReference type="Proteomes" id="UP000016927">
    <property type="component" value="Unassembled WGS sequence"/>
</dbReference>
<accession>R0MJT1</accession>
<organism evidence="2 3">
    <name type="scientific">Nosema bombycis (strain CQ1 / CVCC 102059)</name>
    <name type="common">Microsporidian parasite</name>
    <name type="synonym">Pebrine of silkworm</name>
    <dbReference type="NCBI Taxonomy" id="578461"/>
    <lineage>
        <taxon>Eukaryota</taxon>
        <taxon>Fungi</taxon>
        <taxon>Fungi incertae sedis</taxon>
        <taxon>Microsporidia</taxon>
        <taxon>Nosematidae</taxon>
        <taxon>Nosema</taxon>
    </lineage>
</organism>
<evidence type="ECO:0000313" key="2">
    <source>
        <dbReference type="EMBL" id="EOB14480.1"/>
    </source>
</evidence>
<dbReference type="InterPro" id="IPR018328">
    <property type="entry name" value="Rad4_beta-hairpin_dom3"/>
</dbReference>